<dbReference type="NCBIfam" id="TIGR00872">
    <property type="entry name" value="gnd_rel"/>
    <property type="match status" value="1"/>
</dbReference>
<gene>
    <name evidence="6" type="ORF">Psi01_38050</name>
</gene>
<keyword evidence="3" id="KW-0311">Gluconate utilization</keyword>
<evidence type="ECO:0000256" key="4">
    <source>
        <dbReference type="SAM" id="MobiDB-lite"/>
    </source>
</evidence>
<dbReference type="Gene3D" id="1.10.1040.10">
    <property type="entry name" value="N-(1-d-carboxylethyl)-l-norvaline Dehydrogenase, domain 2"/>
    <property type="match status" value="1"/>
</dbReference>
<comment type="similarity">
    <text evidence="1">Belongs to the 6-phosphogluconate dehydrogenase family.</text>
</comment>
<dbReference type="GO" id="GO:0006098">
    <property type="term" value="P:pentose-phosphate shunt"/>
    <property type="evidence" value="ECO:0007669"/>
    <property type="project" value="InterPro"/>
</dbReference>
<keyword evidence="2" id="KW-0560">Oxidoreductase</keyword>
<dbReference type="InterPro" id="IPR006114">
    <property type="entry name" value="6PGDH_C"/>
</dbReference>
<dbReference type="Pfam" id="PF03446">
    <property type="entry name" value="NAD_binding_2"/>
    <property type="match status" value="1"/>
</dbReference>
<feature type="region of interest" description="Disordered" evidence="4">
    <location>
        <begin position="293"/>
        <end position="314"/>
    </location>
</feature>
<reference evidence="6 7" key="1">
    <citation type="submission" date="2021-01" db="EMBL/GenBank/DDBJ databases">
        <title>Whole genome shotgun sequence of Planobispora siamensis NBRC 107568.</title>
        <authorList>
            <person name="Komaki H."/>
            <person name="Tamura T."/>
        </authorList>
    </citation>
    <scope>NUCLEOTIDE SEQUENCE [LARGE SCALE GENOMIC DNA]</scope>
    <source>
        <strain evidence="6 7">NBRC 107568</strain>
    </source>
</reference>
<dbReference type="PRINTS" id="PR00076">
    <property type="entry name" value="6PGDHDRGNASE"/>
</dbReference>
<dbReference type="Proteomes" id="UP000619788">
    <property type="component" value="Unassembled WGS sequence"/>
</dbReference>
<dbReference type="InterPro" id="IPR002204">
    <property type="entry name" value="3-OH-isobutyrate_DH-rel_CS"/>
</dbReference>
<dbReference type="InterPro" id="IPR004849">
    <property type="entry name" value="6DGDH_YqeC"/>
</dbReference>
<dbReference type="GO" id="GO:0050661">
    <property type="term" value="F:NADP binding"/>
    <property type="evidence" value="ECO:0007669"/>
    <property type="project" value="InterPro"/>
</dbReference>
<name>A0A8J3SIR7_9ACTN</name>
<evidence type="ECO:0000313" key="7">
    <source>
        <dbReference type="Proteomes" id="UP000619788"/>
    </source>
</evidence>
<comment type="caution">
    <text evidence="6">The sequence shown here is derived from an EMBL/GenBank/DDBJ whole genome shotgun (WGS) entry which is preliminary data.</text>
</comment>
<keyword evidence="7" id="KW-1185">Reference proteome</keyword>
<protein>
    <submittedName>
        <fullName evidence="6">6-phosphogluconate dehydrogenase</fullName>
    </submittedName>
</protein>
<dbReference type="PANTHER" id="PTHR11811">
    <property type="entry name" value="6-PHOSPHOGLUCONATE DEHYDROGENASE"/>
    <property type="match status" value="1"/>
</dbReference>
<dbReference type="Gene3D" id="3.40.50.720">
    <property type="entry name" value="NAD(P)-binding Rossmann-like Domain"/>
    <property type="match status" value="1"/>
</dbReference>
<feature type="domain" description="6-phosphogluconate dehydrogenase C-terminal" evidence="5">
    <location>
        <begin position="160"/>
        <end position="314"/>
    </location>
</feature>
<dbReference type="PROSITE" id="PS00895">
    <property type="entry name" value="3_HYDROXYISOBUT_DH"/>
    <property type="match status" value="1"/>
</dbReference>
<dbReference type="InterPro" id="IPR006115">
    <property type="entry name" value="6PGDH_NADP-bd"/>
</dbReference>
<dbReference type="InterPro" id="IPR013328">
    <property type="entry name" value="6PGD_dom2"/>
</dbReference>
<dbReference type="InterPro" id="IPR036291">
    <property type="entry name" value="NAD(P)-bd_dom_sf"/>
</dbReference>
<dbReference type="NCBIfam" id="NF007161">
    <property type="entry name" value="PRK09599.1"/>
    <property type="match status" value="1"/>
</dbReference>
<dbReference type="GO" id="GO:0019521">
    <property type="term" value="P:D-gluconate metabolic process"/>
    <property type="evidence" value="ECO:0007669"/>
    <property type="project" value="UniProtKB-KW"/>
</dbReference>
<evidence type="ECO:0000259" key="5">
    <source>
        <dbReference type="SMART" id="SM01350"/>
    </source>
</evidence>
<dbReference type="RefSeq" id="WP_204065359.1">
    <property type="nucleotide sequence ID" value="NZ_BOOJ01000031.1"/>
</dbReference>
<dbReference type="SUPFAM" id="SSF48179">
    <property type="entry name" value="6-phosphogluconate dehydrogenase C-terminal domain-like"/>
    <property type="match status" value="1"/>
</dbReference>
<evidence type="ECO:0000256" key="2">
    <source>
        <dbReference type="ARBA" id="ARBA00023002"/>
    </source>
</evidence>
<dbReference type="InterPro" id="IPR008927">
    <property type="entry name" value="6-PGluconate_DH-like_C_sf"/>
</dbReference>
<sequence>MQIGMIGLGKMGGNMAERLRRGGHDVVGYDRDPAISDVASLQELVDRLEAPRAVWVMVPAGAPTQATIEELGKALSPGDIVIDGGNSHYVDDRKHGEELAAVGIGFVDCGVSGGVWGLENGYALMVGGAEADVQRLMPIFETLKPEGEDGFVHAGKIGAGHFAKMVHNGIEYGMMQAFAEGWELLEASDAVTDVPGAFRSWRRGTVIRSWLLDLMVRALDEDPDLSELRGYAQDSGEGRWTVQAAVDHAVPLPVITAALYARFASRQDDSPAMKVVAALRNQFGGHAVTAKAGEVEKGADSPGADVIPPVEAQR</sequence>
<dbReference type="GO" id="GO:0004616">
    <property type="term" value="F:phosphogluconate dehydrogenase (decarboxylating) activity"/>
    <property type="evidence" value="ECO:0007669"/>
    <property type="project" value="InterPro"/>
</dbReference>
<dbReference type="Pfam" id="PF00393">
    <property type="entry name" value="6PGD"/>
    <property type="match status" value="1"/>
</dbReference>
<dbReference type="EMBL" id="BOOJ01000031">
    <property type="protein sequence ID" value="GIH93175.1"/>
    <property type="molecule type" value="Genomic_DNA"/>
</dbReference>
<evidence type="ECO:0000256" key="3">
    <source>
        <dbReference type="ARBA" id="ARBA00023064"/>
    </source>
</evidence>
<proteinExistence type="inferred from homology"/>
<dbReference type="InterPro" id="IPR006183">
    <property type="entry name" value="Pgluconate_DH"/>
</dbReference>
<dbReference type="GO" id="GO:0016054">
    <property type="term" value="P:organic acid catabolic process"/>
    <property type="evidence" value="ECO:0007669"/>
    <property type="project" value="UniProtKB-ARBA"/>
</dbReference>
<dbReference type="AlphaFoldDB" id="A0A8J3SIR7"/>
<dbReference type="SMART" id="SM01350">
    <property type="entry name" value="6PGD"/>
    <property type="match status" value="1"/>
</dbReference>
<evidence type="ECO:0000256" key="1">
    <source>
        <dbReference type="ARBA" id="ARBA00008419"/>
    </source>
</evidence>
<organism evidence="6 7">
    <name type="scientific">Planobispora siamensis</name>
    <dbReference type="NCBI Taxonomy" id="936338"/>
    <lineage>
        <taxon>Bacteria</taxon>
        <taxon>Bacillati</taxon>
        <taxon>Actinomycetota</taxon>
        <taxon>Actinomycetes</taxon>
        <taxon>Streptosporangiales</taxon>
        <taxon>Streptosporangiaceae</taxon>
        <taxon>Planobispora</taxon>
    </lineage>
</organism>
<accession>A0A8J3SIR7</accession>
<dbReference type="SUPFAM" id="SSF51735">
    <property type="entry name" value="NAD(P)-binding Rossmann-fold domains"/>
    <property type="match status" value="1"/>
</dbReference>
<evidence type="ECO:0000313" key="6">
    <source>
        <dbReference type="EMBL" id="GIH93175.1"/>
    </source>
</evidence>